<proteinExistence type="predicted"/>
<dbReference type="Proteomes" id="UP000232003">
    <property type="component" value="Plasmid pNFSY08"/>
</dbReference>
<sequence length="126" mass="12572">MNRILKRAFLPSFMAASLTGISLVPLQPAAANDRILGDAALGAGTCVVTGAARRRGNVLRNAAKCGAAGAAVNLVGRKKKRNLGRDAAVGAGTSAGVRAILGGREDVAGDLLDGAAAGAAINILRR</sequence>
<dbReference type="KEGG" id="nfl:COO91_11127"/>
<gene>
    <name evidence="1" type="ORF">COO91_11127</name>
</gene>
<accession>A0A2K8TB06</accession>
<dbReference type="AlphaFoldDB" id="A0A2K8TB06"/>
<dbReference type="EMBL" id="CP024793">
    <property type="protein sequence ID" value="AUB44874.1"/>
    <property type="molecule type" value="Genomic_DNA"/>
</dbReference>
<organism evidence="1 2">
    <name type="scientific">Nostoc flagelliforme CCNUN1</name>
    <dbReference type="NCBI Taxonomy" id="2038116"/>
    <lineage>
        <taxon>Bacteria</taxon>
        <taxon>Bacillati</taxon>
        <taxon>Cyanobacteriota</taxon>
        <taxon>Cyanophyceae</taxon>
        <taxon>Nostocales</taxon>
        <taxon>Nostocaceae</taxon>
        <taxon>Nostoc</taxon>
    </lineage>
</organism>
<dbReference type="OrthoDB" id="517565at2"/>
<geneLocation type="plasmid" evidence="2">
    <name>pnfsy08</name>
</geneLocation>
<keyword evidence="1" id="KW-0614">Plasmid</keyword>
<evidence type="ECO:0000313" key="1">
    <source>
        <dbReference type="EMBL" id="AUB44874.1"/>
    </source>
</evidence>
<name>A0A2K8TB06_9NOSO</name>
<dbReference type="RefSeq" id="WP_100904398.1">
    <property type="nucleotide sequence ID" value="NZ_CAWNNC010000009.1"/>
</dbReference>
<protein>
    <submittedName>
        <fullName evidence="1">Uncharacterized protein</fullName>
    </submittedName>
</protein>
<evidence type="ECO:0000313" key="2">
    <source>
        <dbReference type="Proteomes" id="UP000232003"/>
    </source>
</evidence>
<keyword evidence="2" id="KW-1185">Reference proteome</keyword>
<reference evidence="1 2" key="1">
    <citation type="submission" date="2017-11" db="EMBL/GenBank/DDBJ databases">
        <title>Complete genome of a free-living desiccation-tolerant cyanobacterium and its photosynthetic adaptation to extreme terrestrial habitat.</title>
        <authorList>
            <person name="Shang J."/>
        </authorList>
    </citation>
    <scope>NUCLEOTIDE SEQUENCE [LARGE SCALE GENOMIC DNA]</scope>
    <source>
        <strain evidence="1 2">CCNUN1</strain>
        <plasmid evidence="2">pnfsy08</plasmid>
    </source>
</reference>